<gene>
    <name evidence="1" type="ORF">WN48_11002</name>
</gene>
<sequence length="61" mass="6943">MNFDYTTGAKKGGWWGGRGLEGQACTFENIEGRAMVYKRIFRSRFDATVIFSYLTCMATKC</sequence>
<dbReference type="EMBL" id="KQ769058">
    <property type="protein sequence ID" value="OAD53004.1"/>
    <property type="molecule type" value="Genomic_DNA"/>
</dbReference>
<organism evidence="1 2">
    <name type="scientific">Eufriesea mexicana</name>
    <dbReference type="NCBI Taxonomy" id="516756"/>
    <lineage>
        <taxon>Eukaryota</taxon>
        <taxon>Metazoa</taxon>
        <taxon>Ecdysozoa</taxon>
        <taxon>Arthropoda</taxon>
        <taxon>Hexapoda</taxon>
        <taxon>Insecta</taxon>
        <taxon>Pterygota</taxon>
        <taxon>Neoptera</taxon>
        <taxon>Endopterygota</taxon>
        <taxon>Hymenoptera</taxon>
        <taxon>Apocrita</taxon>
        <taxon>Aculeata</taxon>
        <taxon>Apoidea</taxon>
        <taxon>Anthophila</taxon>
        <taxon>Apidae</taxon>
        <taxon>Eufriesea</taxon>
    </lineage>
</organism>
<reference evidence="1 2" key="1">
    <citation type="submission" date="2015-07" db="EMBL/GenBank/DDBJ databases">
        <title>The genome of Eufriesea mexicana.</title>
        <authorList>
            <person name="Pan H."/>
            <person name="Kapheim K."/>
        </authorList>
    </citation>
    <scope>NUCLEOTIDE SEQUENCE [LARGE SCALE GENOMIC DNA]</scope>
    <source>
        <strain evidence="1">0111107269</strain>
        <tissue evidence="1">Whole body</tissue>
    </source>
</reference>
<evidence type="ECO:0000313" key="1">
    <source>
        <dbReference type="EMBL" id="OAD53004.1"/>
    </source>
</evidence>
<evidence type="ECO:0000313" key="2">
    <source>
        <dbReference type="Proteomes" id="UP000250275"/>
    </source>
</evidence>
<keyword evidence="2" id="KW-1185">Reference proteome</keyword>
<dbReference type="AlphaFoldDB" id="A0A310S5X1"/>
<protein>
    <submittedName>
        <fullName evidence="1">Uncharacterized protein</fullName>
    </submittedName>
</protein>
<name>A0A310S5X1_9HYME</name>
<proteinExistence type="predicted"/>
<dbReference type="Proteomes" id="UP000250275">
    <property type="component" value="Unassembled WGS sequence"/>
</dbReference>
<accession>A0A310S5X1</accession>